<gene>
    <name evidence="5" type="ORF">SPARVUS_LOCUS15764116</name>
</gene>
<accession>A0ABN9HEY4</accession>
<evidence type="ECO:0000256" key="3">
    <source>
        <dbReference type="SAM" id="Phobius"/>
    </source>
</evidence>
<comment type="caution">
    <text evidence="5">The sequence shown here is derived from an EMBL/GenBank/DDBJ whole genome shotgun (WGS) entry which is preliminary data.</text>
</comment>
<keyword evidence="3" id="KW-0812">Transmembrane</keyword>
<keyword evidence="6" id="KW-1185">Reference proteome</keyword>
<evidence type="ECO:0000313" key="6">
    <source>
        <dbReference type="Proteomes" id="UP001162483"/>
    </source>
</evidence>
<evidence type="ECO:0000256" key="2">
    <source>
        <dbReference type="PROSITE-ProRule" id="PRU00196"/>
    </source>
</evidence>
<evidence type="ECO:0000256" key="1">
    <source>
        <dbReference type="ARBA" id="ARBA00023157"/>
    </source>
</evidence>
<protein>
    <recommendedName>
        <fullName evidence="4">SRCR domain-containing protein</fullName>
    </recommendedName>
</protein>
<feature type="non-terminal residue" evidence="5">
    <location>
        <position position="144"/>
    </location>
</feature>
<dbReference type="EMBL" id="CATNWA010020567">
    <property type="protein sequence ID" value="CAI9618960.1"/>
    <property type="molecule type" value="Genomic_DNA"/>
</dbReference>
<proteinExistence type="predicted"/>
<dbReference type="PROSITE" id="PS50287">
    <property type="entry name" value="SRCR_2"/>
    <property type="match status" value="1"/>
</dbReference>
<dbReference type="InterPro" id="IPR001190">
    <property type="entry name" value="SRCR"/>
</dbReference>
<comment type="caution">
    <text evidence="2">Lacks conserved residue(s) required for the propagation of feature annotation.</text>
</comment>
<keyword evidence="3" id="KW-1133">Transmembrane helix</keyword>
<organism evidence="5 6">
    <name type="scientific">Staurois parvus</name>
    <dbReference type="NCBI Taxonomy" id="386267"/>
    <lineage>
        <taxon>Eukaryota</taxon>
        <taxon>Metazoa</taxon>
        <taxon>Chordata</taxon>
        <taxon>Craniata</taxon>
        <taxon>Vertebrata</taxon>
        <taxon>Euteleostomi</taxon>
        <taxon>Amphibia</taxon>
        <taxon>Batrachia</taxon>
        <taxon>Anura</taxon>
        <taxon>Neobatrachia</taxon>
        <taxon>Ranoidea</taxon>
        <taxon>Ranidae</taxon>
        <taxon>Staurois</taxon>
    </lineage>
</organism>
<name>A0ABN9HEY4_9NEOB</name>
<dbReference type="Pfam" id="PF15494">
    <property type="entry name" value="SRCR_2"/>
    <property type="match status" value="1"/>
</dbReference>
<feature type="domain" description="SRCR" evidence="4">
    <location>
        <begin position="118"/>
        <end position="144"/>
    </location>
</feature>
<keyword evidence="1" id="KW-1015">Disulfide bond</keyword>
<feature type="non-terminal residue" evidence="5">
    <location>
        <position position="1"/>
    </location>
</feature>
<dbReference type="SUPFAM" id="SSF56487">
    <property type="entry name" value="SRCR-like"/>
    <property type="match status" value="1"/>
</dbReference>
<sequence length="144" mass="16260">QGTLEQHSVNIPKTTINIKGDLFEIVNSLEAEKSRKQQCSARKILILLFAAGVVTGTAVGVYILVQYLMKPLIYQGSISLQDAEVTSRCNDTENNEVATVPRRKVSFRINTETFLLEVQVEYRQEWLLTCHEGWNSAWATLVCK</sequence>
<feature type="transmembrane region" description="Helical" evidence="3">
    <location>
        <begin position="44"/>
        <end position="69"/>
    </location>
</feature>
<dbReference type="InterPro" id="IPR036772">
    <property type="entry name" value="SRCR-like_dom_sf"/>
</dbReference>
<reference evidence="5" key="1">
    <citation type="submission" date="2023-05" db="EMBL/GenBank/DDBJ databases">
        <authorList>
            <person name="Stuckert A."/>
        </authorList>
    </citation>
    <scope>NUCLEOTIDE SEQUENCE</scope>
</reference>
<evidence type="ECO:0000313" key="5">
    <source>
        <dbReference type="EMBL" id="CAI9618960.1"/>
    </source>
</evidence>
<evidence type="ECO:0000259" key="4">
    <source>
        <dbReference type="PROSITE" id="PS50287"/>
    </source>
</evidence>
<dbReference type="Proteomes" id="UP001162483">
    <property type="component" value="Unassembled WGS sequence"/>
</dbReference>
<keyword evidence="3" id="KW-0472">Membrane</keyword>